<reference evidence="1" key="1">
    <citation type="submission" date="2014-09" db="EMBL/GenBank/DDBJ databases">
        <authorList>
            <person name="Magalhaes I.L.F."/>
            <person name="Oliveira U."/>
            <person name="Santos F.R."/>
            <person name="Vidigal T.H.D.A."/>
            <person name="Brescovit A.D."/>
            <person name="Santos A.J."/>
        </authorList>
    </citation>
    <scope>NUCLEOTIDE SEQUENCE</scope>
    <source>
        <tissue evidence="1">Shoot tissue taken approximately 20 cm above the soil surface</tissue>
    </source>
</reference>
<proteinExistence type="predicted"/>
<reference evidence="1" key="2">
    <citation type="journal article" date="2015" name="Data Brief">
        <title>Shoot transcriptome of the giant reed, Arundo donax.</title>
        <authorList>
            <person name="Barrero R.A."/>
            <person name="Guerrero F.D."/>
            <person name="Moolhuijzen P."/>
            <person name="Goolsby J.A."/>
            <person name="Tidwell J."/>
            <person name="Bellgard S.E."/>
            <person name="Bellgard M.I."/>
        </authorList>
    </citation>
    <scope>NUCLEOTIDE SEQUENCE</scope>
    <source>
        <tissue evidence="1">Shoot tissue taken approximately 20 cm above the soil surface</tissue>
    </source>
</reference>
<dbReference type="EMBL" id="GBRH01210548">
    <property type="protein sequence ID" value="JAD87347.1"/>
    <property type="molecule type" value="Transcribed_RNA"/>
</dbReference>
<organism evidence="1">
    <name type="scientific">Arundo donax</name>
    <name type="common">Giant reed</name>
    <name type="synonym">Donax arundinaceus</name>
    <dbReference type="NCBI Taxonomy" id="35708"/>
    <lineage>
        <taxon>Eukaryota</taxon>
        <taxon>Viridiplantae</taxon>
        <taxon>Streptophyta</taxon>
        <taxon>Embryophyta</taxon>
        <taxon>Tracheophyta</taxon>
        <taxon>Spermatophyta</taxon>
        <taxon>Magnoliopsida</taxon>
        <taxon>Liliopsida</taxon>
        <taxon>Poales</taxon>
        <taxon>Poaceae</taxon>
        <taxon>PACMAD clade</taxon>
        <taxon>Arundinoideae</taxon>
        <taxon>Arundineae</taxon>
        <taxon>Arundo</taxon>
    </lineage>
</organism>
<protein>
    <submittedName>
        <fullName evidence="1">Uncharacterized protein</fullName>
    </submittedName>
</protein>
<dbReference type="AlphaFoldDB" id="A0A0A9DU91"/>
<accession>A0A0A9DU91</accession>
<evidence type="ECO:0000313" key="1">
    <source>
        <dbReference type="EMBL" id="JAD87347.1"/>
    </source>
</evidence>
<name>A0A0A9DU91_ARUDO</name>
<sequence>MSLKAGKILDMTCSPISNSSFEARSSSETCQNMYILDMFCIWICIVLVDLECALSCPCNNN</sequence>